<reference evidence="1" key="1">
    <citation type="journal article" date="2021" name="Nat. Commun.">
        <title>Genetic determinants of endophytism in the Arabidopsis root mycobiome.</title>
        <authorList>
            <person name="Mesny F."/>
            <person name="Miyauchi S."/>
            <person name="Thiergart T."/>
            <person name="Pickel B."/>
            <person name="Atanasova L."/>
            <person name="Karlsson M."/>
            <person name="Huettel B."/>
            <person name="Barry K.W."/>
            <person name="Haridas S."/>
            <person name="Chen C."/>
            <person name="Bauer D."/>
            <person name="Andreopoulos W."/>
            <person name="Pangilinan J."/>
            <person name="LaButti K."/>
            <person name="Riley R."/>
            <person name="Lipzen A."/>
            <person name="Clum A."/>
            <person name="Drula E."/>
            <person name="Henrissat B."/>
            <person name="Kohler A."/>
            <person name="Grigoriev I.V."/>
            <person name="Martin F.M."/>
            <person name="Hacquard S."/>
        </authorList>
    </citation>
    <scope>NUCLEOTIDE SEQUENCE</scope>
    <source>
        <strain evidence="1">MPI-CAGE-CH-0230</strain>
    </source>
</reference>
<comment type="caution">
    <text evidence="1">The sequence shown here is derived from an EMBL/GenBank/DDBJ whole genome shotgun (WGS) entry which is preliminary data.</text>
</comment>
<dbReference type="Proteomes" id="UP000756346">
    <property type="component" value="Unassembled WGS sequence"/>
</dbReference>
<proteinExistence type="predicted"/>
<accession>A0A9P8Y0F0</accession>
<dbReference type="EMBL" id="JAGTJQ010000008">
    <property type="protein sequence ID" value="KAH7026211.1"/>
    <property type="molecule type" value="Genomic_DNA"/>
</dbReference>
<sequence>MSPWGTSRRWAHCVWSQISHHLAFNATLSSSHPVAGHQRGLGPVVVLLLAVTESTMDFSARPAVGNNSCGWFHRAVVQSGSSPTVNIFVQGMPLPRADSFLSAGDQSVPILYPWAPFRCGLGHRPGPLAWASPTHPGHNSVLRSAEMP</sequence>
<dbReference type="AlphaFoldDB" id="A0A9P8Y0F0"/>
<dbReference type="RefSeq" id="XP_046009428.1">
    <property type="nucleotide sequence ID" value="XM_046162671.1"/>
</dbReference>
<dbReference type="GeneID" id="70192217"/>
<evidence type="ECO:0000313" key="1">
    <source>
        <dbReference type="EMBL" id="KAH7026211.1"/>
    </source>
</evidence>
<gene>
    <name evidence="1" type="ORF">B0I36DRAFT_433710</name>
</gene>
<evidence type="ECO:0000313" key="2">
    <source>
        <dbReference type="Proteomes" id="UP000756346"/>
    </source>
</evidence>
<organism evidence="1 2">
    <name type="scientific">Microdochium trichocladiopsis</name>
    <dbReference type="NCBI Taxonomy" id="1682393"/>
    <lineage>
        <taxon>Eukaryota</taxon>
        <taxon>Fungi</taxon>
        <taxon>Dikarya</taxon>
        <taxon>Ascomycota</taxon>
        <taxon>Pezizomycotina</taxon>
        <taxon>Sordariomycetes</taxon>
        <taxon>Xylariomycetidae</taxon>
        <taxon>Xylariales</taxon>
        <taxon>Microdochiaceae</taxon>
        <taxon>Microdochium</taxon>
    </lineage>
</organism>
<protein>
    <submittedName>
        <fullName evidence="1">Uncharacterized protein</fullName>
    </submittedName>
</protein>
<keyword evidence="2" id="KW-1185">Reference proteome</keyword>
<name>A0A9P8Y0F0_9PEZI</name>